<dbReference type="Gene3D" id="3.40.50.150">
    <property type="entry name" value="Vaccinia Virus protein VP39"/>
    <property type="match status" value="1"/>
</dbReference>
<feature type="binding site" evidence="5">
    <location>
        <position position="116"/>
    </location>
    <ligand>
        <name>S-adenosyl-L-methionine</name>
        <dbReference type="ChEBI" id="CHEBI:59789"/>
    </ligand>
</feature>
<dbReference type="HOGENOM" id="CLU_082526_2_0_1"/>
<organism evidence="6 7">
    <name type="scientific">Papio anubis</name>
    <name type="common">Olive baboon</name>
    <dbReference type="NCBI Taxonomy" id="9555"/>
    <lineage>
        <taxon>Eukaryota</taxon>
        <taxon>Metazoa</taxon>
        <taxon>Chordata</taxon>
        <taxon>Craniata</taxon>
        <taxon>Vertebrata</taxon>
        <taxon>Euteleostomi</taxon>
        <taxon>Mammalia</taxon>
        <taxon>Eutheria</taxon>
        <taxon>Euarchontoglires</taxon>
        <taxon>Primates</taxon>
        <taxon>Haplorrhini</taxon>
        <taxon>Catarrhini</taxon>
        <taxon>Cercopithecidae</taxon>
        <taxon>Cercopithecinae</taxon>
        <taxon>Papio</taxon>
    </lineage>
</organism>
<feature type="binding site" evidence="5">
    <location>
        <position position="111"/>
    </location>
    <ligand>
        <name>S-adenosyl-L-methionine</name>
        <dbReference type="ChEBI" id="CHEBI:59789"/>
    </ligand>
</feature>
<reference evidence="6" key="3">
    <citation type="submission" date="2025-09" db="UniProtKB">
        <authorList>
            <consortium name="Ensembl"/>
        </authorList>
    </citation>
    <scope>IDENTIFICATION</scope>
</reference>
<feature type="binding site" evidence="5">
    <location>
        <position position="51"/>
    </location>
    <ligand>
        <name>S-adenosyl-L-methionine</name>
        <dbReference type="ChEBI" id="CHEBI:59789"/>
    </ligand>
</feature>
<dbReference type="PANTHER" id="PTHR10867:SF33">
    <property type="entry name" value="INDOLETHYLAMINE N-METHYLTRANSFERASE"/>
    <property type="match status" value="1"/>
</dbReference>
<protein>
    <submittedName>
        <fullName evidence="6">Indolethylamine N-methyltransferase</fullName>
    </submittedName>
</protein>
<sequence length="289" mass="31906">MLGVEPGELGALIRPDSQERAHFRDTMEGGFTGGDEYQKHFLPRDYLATYYSFDGSPSPEAEILKFNLECLHKTFGPGGLQGDTLIDIGSGPTIYQVLAACESFRDITLSDFTDRNREELEKWLKKEPGAYDWTPVVKFACELEGNSGRWEEKEEKLRAAVKRVLKCDVHLGNPLAPAVLPPADCVLTLLAMECACCSLDAYRTALCNLASLLKPCGHLVTTVTLQISSYMVGKREFSCVALEKEEVEQAVLDAGFDIEQLLQNPQSYSVTNAASSGVCFIVARKKPRP</sequence>
<dbReference type="PIRSF" id="PIRSF000384">
    <property type="entry name" value="PNMTase"/>
    <property type="match status" value="1"/>
</dbReference>
<dbReference type="OMA" id="KFYLECL"/>
<accession>A0A096P080</accession>
<dbReference type="GO" id="GO:0009308">
    <property type="term" value="P:amine metabolic process"/>
    <property type="evidence" value="ECO:0007669"/>
    <property type="project" value="Ensembl"/>
</dbReference>
<dbReference type="PROSITE" id="PS01100">
    <property type="entry name" value="NNMT_PNMT_TEMT"/>
    <property type="match status" value="1"/>
</dbReference>
<evidence type="ECO:0000313" key="6">
    <source>
        <dbReference type="Ensembl" id="ENSPANP00000018755.1"/>
    </source>
</evidence>
<feature type="binding site" evidence="5">
    <location>
        <position position="95"/>
    </location>
    <ligand>
        <name>S-adenosyl-L-methionine</name>
        <dbReference type="ChEBI" id="CHEBI:59789"/>
    </ligand>
</feature>
<dbReference type="FunFam" id="3.40.50.150:FF:000065">
    <property type="entry name" value="Phenylethanolamine N-methyltransferase"/>
    <property type="match status" value="1"/>
</dbReference>
<keyword evidence="2" id="KW-0489">Methyltransferase</keyword>
<feature type="binding site" evidence="5">
    <location>
        <position position="46"/>
    </location>
    <ligand>
        <name>S-adenosyl-L-methionine</name>
        <dbReference type="ChEBI" id="CHEBI:59789"/>
    </ligand>
</feature>
<keyword evidence="7" id="KW-1185">Reference proteome</keyword>
<dbReference type="STRING" id="9555.ENSPANP00000018755"/>
<evidence type="ECO:0000256" key="4">
    <source>
        <dbReference type="ARBA" id="ARBA00022691"/>
    </source>
</evidence>
<evidence type="ECO:0000256" key="5">
    <source>
        <dbReference type="PIRSR" id="PIRSR000384-1"/>
    </source>
</evidence>
<dbReference type="SUPFAM" id="SSF53335">
    <property type="entry name" value="S-adenosyl-L-methionine-dependent methyltransferases"/>
    <property type="match status" value="1"/>
</dbReference>
<dbReference type="InterPro" id="IPR053384">
    <property type="entry name" value="SAM-dep_methyltransferase"/>
</dbReference>
<dbReference type="Pfam" id="PF01234">
    <property type="entry name" value="NNMT_PNMT_TEMT"/>
    <property type="match status" value="1"/>
</dbReference>
<gene>
    <name evidence="6" type="primary">INMT</name>
</gene>
<dbReference type="AlphaFoldDB" id="A0A096P080"/>
<dbReference type="Ensembl" id="ENSPANT00000000502.3">
    <property type="protein sequence ID" value="ENSPANP00000018755.1"/>
    <property type="gene ID" value="ENSPANG00000023384.3"/>
</dbReference>
<dbReference type="InterPro" id="IPR025820">
    <property type="entry name" value="NNMT/PNMT/TEMT_CS"/>
</dbReference>
<dbReference type="InterPro" id="IPR000940">
    <property type="entry name" value="NNMT_TEMT_trans"/>
</dbReference>
<keyword evidence="4 5" id="KW-0949">S-adenosyl-L-methionine</keyword>
<name>A0A096P080_PAPAN</name>
<dbReference type="Proteomes" id="UP000028761">
    <property type="component" value="Chromosome 4"/>
</dbReference>
<dbReference type="GO" id="GO:0005829">
    <property type="term" value="C:cytosol"/>
    <property type="evidence" value="ECO:0007669"/>
    <property type="project" value="Ensembl"/>
</dbReference>
<evidence type="ECO:0000313" key="7">
    <source>
        <dbReference type="Proteomes" id="UP000028761"/>
    </source>
</evidence>
<reference evidence="6" key="2">
    <citation type="submission" date="2025-08" db="UniProtKB">
        <authorList>
            <consortium name="Ensembl"/>
        </authorList>
    </citation>
    <scope>IDENTIFICATION</scope>
</reference>
<keyword evidence="3" id="KW-0808">Transferase</keyword>
<dbReference type="GO" id="GO:0032259">
    <property type="term" value="P:methylation"/>
    <property type="evidence" value="ECO:0007669"/>
    <property type="project" value="UniProtKB-KW"/>
</dbReference>
<dbReference type="GO" id="GO:0030748">
    <property type="term" value="F:amine N-methyltransferase activity"/>
    <property type="evidence" value="ECO:0007669"/>
    <property type="project" value="Ensembl"/>
</dbReference>
<dbReference type="PANTHER" id="PTHR10867">
    <property type="entry name" value="NNMT/PNMT/TEMT FAMILY MEMBER"/>
    <property type="match status" value="1"/>
</dbReference>
<dbReference type="SMR" id="A0A096P080"/>
<reference evidence="6 7" key="1">
    <citation type="submission" date="2012-03" db="EMBL/GenBank/DDBJ databases">
        <title>Whole Genome Assembly of Papio anubis.</title>
        <authorList>
            <person name="Liu Y.L."/>
            <person name="Abraham K.A."/>
            <person name="Akbar H.A."/>
            <person name="Ali S.A."/>
            <person name="Anosike U.A."/>
            <person name="Aqrawi P.A."/>
            <person name="Arias F.A."/>
            <person name="Attaway T.A."/>
            <person name="Awwad R.A."/>
            <person name="Babu C.B."/>
            <person name="Bandaranaike D.B."/>
            <person name="Battles P.B."/>
            <person name="Bell A.B."/>
            <person name="Beltran B.B."/>
            <person name="Berhane-Mersha D.B."/>
            <person name="Bess C.B."/>
            <person name="Bickham C.B."/>
            <person name="Bolden T.B."/>
            <person name="Carter K.C."/>
            <person name="Chau D.C."/>
            <person name="Chavez A.C."/>
            <person name="Clerc-Blankenburg K.C."/>
            <person name="Coyle M.C."/>
            <person name="Dao M.D."/>
            <person name="Davila M.L.D."/>
            <person name="Davy-Carroll L.D."/>
            <person name="Denson S.D."/>
            <person name="Dinh H.D."/>
            <person name="Fernandez S.F."/>
            <person name="Fernando P.F."/>
            <person name="Forbes L.F."/>
            <person name="Francis C.F."/>
            <person name="Francisco L.F."/>
            <person name="Fu Q.F."/>
            <person name="Garcia-Iii R.G."/>
            <person name="Garrett T.G."/>
            <person name="Gross S.G."/>
            <person name="Gubbala S.G."/>
            <person name="Hirani K.H."/>
            <person name="Hogues M.H."/>
            <person name="Hollins B.H."/>
            <person name="Jackson L.J."/>
            <person name="Javaid M.J."/>
            <person name="Jhangiani S.J."/>
            <person name="Johnson A.J."/>
            <person name="Johnson B.J."/>
            <person name="Jones J.J."/>
            <person name="Joshi V.J."/>
            <person name="Kalu J.K."/>
            <person name="Khan N.K."/>
            <person name="Korchina V.K."/>
            <person name="Kovar C.K."/>
            <person name="Lago L.L."/>
            <person name="Lara F.L."/>
            <person name="Le T.-K.L."/>
            <person name="Lee S.L."/>
            <person name="Legall-Iii F.L."/>
            <person name="Lemon S.L."/>
            <person name="Liu J.L."/>
            <person name="Liu Y.-S.L."/>
            <person name="Liyanage D.L."/>
            <person name="Lopez J.L."/>
            <person name="Lorensuhewa L.L."/>
            <person name="Mata R.M."/>
            <person name="Mathew T.M."/>
            <person name="Mercado C.M."/>
            <person name="Mercado I.M."/>
            <person name="Morales K.M."/>
            <person name="Morgan M.M."/>
            <person name="Munidasa M.M."/>
            <person name="Ngo D.N."/>
            <person name="Nguyen L.N."/>
            <person name="Nguyen T.N."/>
            <person name="Nguyen N.N."/>
            <person name="Obregon M.O."/>
            <person name="Okwuonu G.O."/>
            <person name="Ongeri F.O."/>
            <person name="Onwere C.O."/>
            <person name="Osifeso I.O."/>
            <person name="Parra A.P."/>
            <person name="Patil S.P."/>
            <person name="Perez A.P."/>
            <person name="Perez Y.P."/>
            <person name="Pham C.P."/>
            <person name="Pu L.-L.P."/>
            <person name="Puazo M.P."/>
            <person name="Quiroz J.Q."/>
            <person name="Rouhana J.R."/>
            <person name="Ruiz M.R."/>
            <person name="Ruiz S.-J.R."/>
            <person name="Saada N.S."/>
            <person name="Santibanez J.S."/>
            <person name="Scheel M.S."/>
            <person name="Schneider B.S."/>
            <person name="Simmons D.S."/>
            <person name="Sisson I.S."/>
            <person name="Tang L.-Y.T."/>
            <person name="Thornton R.T."/>
            <person name="Tisius J.T."/>
            <person name="Toledanes G.T."/>
            <person name="Trejos Z.T."/>
            <person name="Usmani K.U."/>
            <person name="Varghese R.V."/>
            <person name="Vattathil S.V."/>
            <person name="Vee V.V."/>
            <person name="Walker D.W."/>
            <person name="Weissenberger G.W."/>
            <person name="White C.W."/>
            <person name="Williams A.W."/>
            <person name="Woodworth J.W."/>
            <person name="Wright R.W."/>
            <person name="Zhu Y.Z."/>
            <person name="Han Y.H."/>
            <person name="Newsham I.N."/>
            <person name="Nazareth L.N."/>
            <person name="Worley K.W."/>
            <person name="Muzny D.M."/>
            <person name="Rogers J.R."/>
            <person name="Gibbs R.G."/>
        </authorList>
    </citation>
    <scope>NUCLEOTIDE SEQUENCE [LARGE SCALE GENOMIC DNA]</scope>
</reference>
<comment type="similarity">
    <text evidence="1">Belongs to the class I-like SAM-binding methyltransferase superfamily. NNMT/PNMT/TEMT family.</text>
</comment>
<feature type="binding site" evidence="5">
    <location>
        <begin position="168"/>
        <end position="169"/>
    </location>
    <ligand>
        <name>S-adenosyl-L-methionine</name>
        <dbReference type="ChEBI" id="CHEBI:59789"/>
    </ligand>
</feature>
<dbReference type="NCBIfam" id="NF041360">
    <property type="entry name" value="GntF_guanitoxin"/>
    <property type="match status" value="1"/>
</dbReference>
<proteinExistence type="inferred from homology"/>
<dbReference type="PROSITE" id="PS51681">
    <property type="entry name" value="SAM_MT_NNMT_PNMT_TEMT"/>
    <property type="match status" value="1"/>
</dbReference>
<evidence type="ECO:0000256" key="2">
    <source>
        <dbReference type="ARBA" id="ARBA00022603"/>
    </source>
</evidence>
<evidence type="ECO:0000256" key="3">
    <source>
        <dbReference type="ARBA" id="ARBA00022679"/>
    </source>
</evidence>
<dbReference type="GeneTree" id="ENSGT00390000011708"/>
<dbReference type="Bgee" id="ENSPANG00000023384">
    <property type="expression patterns" value="Expressed in lung and 17 other cell types or tissues"/>
</dbReference>
<feature type="binding site" evidence="5">
    <location>
        <begin position="89"/>
        <end position="90"/>
    </location>
    <ligand>
        <name>S-adenosyl-L-methionine</name>
        <dbReference type="ChEBI" id="CHEBI:59789"/>
    </ligand>
</feature>
<dbReference type="eggNOG" id="KOG4564">
    <property type="taxonomic scope" value="Eukaryota"/>
</dbReference>
<dbReference type="GO" id="GO:0008170">
    <property type="term" value="F:N-methyltransferase activity"/>
    <property type="evidence" value="ECO:0007669"/>
    <property type="project" value="TreeGrafter"/>
</dbReference>
<evidence type="ECO:0000256" key="1">
    <source>
        <dbReference type="ARBA" id="ARBA00007996"/>
    </source>
</evidence>
<dbReference type="InterPro" id="IPR029063">
    <property type="entry name" value="SAM-dependent_MTases_sf"/>
</dbReference>